<evidence type="ECO:0000256" key="1">
    <source>
        <dbReference type="SAM" id="MobiDB-lite"/>
    </source>
</evidence>
<keyword evidence="3" id="KW-1185">Reference proteome</keyword>
<protein>
    <submittedName>
        <fullName evidence="2">Uncharacterized protein</fullName>
    </submittedName>
</protein>
<sequence>MSTSSANTSALSPGKSANRSLTMSKTPTELQRTTGKTPGKNSKCTPSKAGGDRFFPTRNNKQMEVASFLLSKENEPMDTNSSG</sequence>
<accession>A0AAN8LE13</accession>
<organism evidence="2 3">
    <name type="scientific">Coregonus suidteri</name>
    <dbReference type="NCBI Taxonomy" id="861788"/>
    <lineage>
        <taxon>Eukaryota</taxon>
        <taxon>Metazoa</taxon>
        <taxon>Chordata</taxon>
        <taxon>Craniata</taxon>
        <taxon>Vertebrata</taxon>
        <taxon>Euteleostomi</taxon>
        <taxon>Actinopterygii</taxon>
        <taxon>Neopterygii</taxon>
        <taxon>Teleostei</taxon>
        <taxon>Protacanthopterygii</taxon>
        <taxon>Salmoniformes</taxon>
        <taxon>Salmonidae</taxon>
        <taxon>Coregoninae</taxon>
        <taxon>Coregonus</taxon>
    </lineage>
</organism>
<feature type="region of interest" description="Disordered" evidence="1">
    <location>
        <begin position="1"/>
        <end position="59"/>
    </location>
</feature>
<dbReference type="EMBL" id="JAGTTL010000016">
    <property type="protein sequence ID" value="KAK6310738.1"/>
    <property type="molecule type" value="Genomic_DNA"/>
</dbReference>
<proteinExistence type="predicted"/>
<dbReference type="Proteomes" id="UP001356427">
    <property type="component" value="Unassembled WGS sequence"/>
</dbReference>
<reference evidence="2 3" key="1">
    <citation type="submission" date="2021-04" db="EMBL/GenBank/DDBJ databases">
        <authorList>
            <person name="De Guttry C."/>
            <person name="Zahm M."/>
            <person name="Klopp C."/>
            <person name="Cabau C."/>
            <person name="Louis A."/>
            <person name="Berthelot C."/>
            <person name="Parey E."/>
            <person name="Roest Crollius H."/>
            <person name="Montfort J."/>
            <person name="Robinson-Rechavi M."/>
            <person name="Bucao C."/>
            <person name="Bouchez O."/>
            <person name="Gislard M."/>
            <person name="Lluch J."/>
            <person name="Milhes M."/>
            <person name="Lampietro C."/>
            <person name="Lopez Roques C."/>
            <person name="Donnadieu C."/>
            <person name="Braasch I."/>
            <person name="Desvignes T."/>
            <person name="Postlethwait J."/>
            <person name="Bobe J."/>
            <person name="Wedekind C."/>
            <person name="Guiguen Y."/>
        </authorList>
    </citation>
    <scope>NUCLEOTIDE SEQUENCE [LARGE SCALE GENOMIC DNA]</scope>
    <source>
        <strain evidence="2">Cs_M1</strain>
        <tissue evidence="2">Blood</tissue>
    </source>
</reference>
<evidence type="ECO:0000313" key="2">
    <source>
        <dbReference type="EMBL" id="KAK6310738.1"/>
    </source>
</evidence>
<comment type="caution">
    <text evidence="2">The sequence shown here is derived from an EMBL/GenBank/DDBJ whole genome shotgun (WGS) entry which is preliminary data.</text>
</comment>
<feature type="compositionally biased region" description="Polar residues" evidence="1">
    <location>
        <begin position="1"/>
        <end position="45"/>
    </location>
</feature>
<gene>
    <name evidence="2" type="ORF">J4Q44_G00187930</name>
</gene>
<dbReference type="AlphaFoldDB" id="A0AAN8LE13"/>
<evidence type="ECO:0000313" key="3">
    <source>
        <dbReference type="Proteomes" id="UP001356427"/>
    </source>
</evidence>
<name>A0AAN8LE13_9TELE</name>